<dbReference type="Pfam" id="PF01979">
    <property type="entry name" value="Amidohydro_1"/>
    <property type="match status" value="1"/>
</dbReference>
<dbReference type="SUPFAM" id="SSF51338">
    <property type="entry name" value="Composite domain of metallo-dependent hydrolases"/>
    <property type="match status" value="1"/>
</dbReference>
<dbReference type="OrthoDB" id="8098664at2"/>
<evidence type="ECO:0000313" key="4">
    <source>
        <dbReference type="Proteomes" id="UP000249254"/>
    </source>
</evidence>
<organism evidence="3 4">
    <name type="scientific">Phenylobacterium soli</name>
    <dbReference type="NCBI Taxonomy" id="2170551"/>
    <lineage>
        <taxon>Bacteria</taxon>
        <taxon>Pseudomonadati</taxon>
        <taxon>Pseudomonadota</taxon>
        <taxon>Alphaproteobacteria</taxon>
        <taxon>Caulobacterales</taxon>
        <taxon>Caulobacteraceae</taxon>
        <taxon>Phenylobacterium</taxon>
    </lineage>
</organism>
<dbReference type="CDD" id="cd01299">
    <property type="entry name" value="Met_dep_hydrolase_A"/>
    <property type="match status" value="1"/>
</dbReference>
<dbReference type="InterPro" id="IPR011059">
    <property type="entry name" value="Metal-dep_hydrolase_composite"/>
</dbReference>
<comment type="caution">
    <text evidence="3">The sequence shown here is derived from an EMBL/GenBank/DDBJ whole genome shotgun (WGS) entry which is preliminary data.</text>
</comment>
<reference evidence="4" key="1">
    <citation type="submission" date="2018-05" db="EMBL/GenBank/DDBJ databases">
        <authorList>
            <person name="Li X."/>
        </authorList>
    </citation>
    <scope>NUCLEOTIDE SEQUENCE [LARGE SCALE GENOMIC DNA]</scope>
    <source>
        <strain evidence="4">LX32</strain>
    </source>
</reference>
<dbReference type="Gene3D" id="2.30.40.10">
    <property type="entry name" value="Urease, subunit C, domain 1"/>
    <property type="match status" value="1"/>
</dbReference>
<evidence type="ECO:0000256" key="1">
    <source>
        <dbReference type="SAM" id="SignalP"/>
    </source>
</evidence>
<dbReference type="InterPro" id="IPR032466">
    <property type="entry name" value="Metal_Hydrolase"/>
</dbReference>
<evidence type="ECO:0000259" key="2">
    <source>
        <dbReference type="Pfam" id="PF01979"/>
    </source>
</evidence>
<feature type="domain" description="Amidohydrolase-related" evidence="2">
    <location>
        <begin position="80"/>
        <end position="424"/>
    </location>
</feature>
<dbReference type="SUPFAM" id="SSF51556">
    <property type="entry name" value="Metallo-dependent hydrolases"/>
    <property type="match status" value="1"/>
</dbReference>
<dbReference type="EMBL" id="QFYQ01000002">
    <property type="protein sequence ID" value="RAK51731.1"/>
    <property type="molecule type" value="Genomic_DNA"/>
</dbReference>
<dbReference type="InterPro" id="IPR006680">
    <property type="entry name" value="Amidohydro-rel"/>
</dbReference>
<feature type="signal peptide" evidence="1">
    <location>
        <begin position="1"/>
        <end position="23"/>
    </location>
</feature>
<keyword evidence="1" id="KW-0732">Signal</keyword>
<dbReference type="PANTHER" id="PTHR43135:SF3">
    <property type="entry name" value="ALPHA-D-RIBOSE 1-METHYLPHOSPHONATE 5-TRIPHOSPHATE DIPHOSPHATASE"/>
    <property type="match status" value="1"/>
</dbReference>
<keyword evidence="3" id="KW-0378">Hydrolase</keyword>
<feature type="chain" id="PRO_5016241480" evidence="1">
    <location>
        <begin position="24"/>
        <end position="428"/>
    </location>
</feature>
<dbReference type="Gene3D" id="3.20.20.140">
    <property type="entry name" value="Metal-dependent hydrolases"/>
    <property type="match status" value="1"/>
</dbReference>
<name>A0A328AAU5_9CAUL</name>
<dbReference type="RefSeq" id="WP_111530293.1">
    <property type="nucleotide sequence ID" value="NZ_JBHRSG010000003.1"/>
</dbReference>
<dbReference type="Proteomes" id="UP000249254">
    <property type="component" value="Unassembled WGS sequence"/>
</dbReference>
<dbReference type="GO" id="GO:0016810">
    <property type="term" value="F:hydrolase activity, acting on carbon-nitrogen (but not peptide) bonds"/>
    <property type="evidence" value="ECO:0007669"/>
    <property type="project" value="InterPro"/>
</dbReference>
<dbReference type="AlphaFoldDB" id="A0A328AAU5"/>
<sequence length="428" mass="45158">MDRGWALAAALGAGLAMASTAAAEPPTVVLEPQGVWTAGEAAPHTGWVVVVQGHKIAAVGPKAAIAVPAGAETIALPGQTLMPGLIELHSHLLLHPYNETLWDDQVLKEPPYYRVLRAGRDATRTLMAGVTTVRDLGTEGAGDADVQLKRAIEEGMVAGPRMFVSTRAIVATASYGPRKGFRVDAELPQGAQEVTGAVEGVKAVREQAAAGADWIKLYGDYRVGPRNTTEPIFSQAEMDAMVAAAHDGGRPVAVHATGDEGVRRAVTAGADTIEHGYAASEATFRLMKARGAAYVPTLTAVEAYSTYFQHHRPGDPPTADMVEAERTFRTALKVGVTIGAGSDVGVFPHGEEWRELAWMVKDGMTPVQALTAATAVNARLLRREADLGRVAPGQVADLVAVAGDPTADIAALKDVRFVMKDGKIYRRP</sequence>
<dbReference type="InterPro" id="IPR057744">
    <property type="entry name" value="OTAase-like"/>
</dbReference>
<accession>A0A328AAU5</accession>
<keyword evidence="4" id="KW-1185">Reference proteome</keyword>
<protein>
    <submittedName>
        <fullName evidence="3">Amidohydrolase family protein</fullName>
    </submittedName>
</protein>
<dbReference type="PANTHER" id="PTHR43135">
    <property type="entry name" value="ALPHA-D-RIBOSE 1-METHYLPHOSPHONATE 5-TRIPHOSPHATE DIPHOSPHATASE"/>
    <property type="match status" value="1"/>
</dbReference>
<dbReference type="InterPro" id="IPR051781">
    <property type="entry name" value="Metallo-dep_Hydrolase"/>
</dbReference>
<evidence type="ECO:0000313" key="3">
    <source>
        <dbReference type="EMBL" id="RAK51731.1"/>
    </source>
</evidence>
<gene>
    <name evidence="3" type="ORF">DJ017_18035</name>
</gene>
<proteinExistence type="predicted"/>